<evidence type="ECO:0000313" key="2">
    <source>
        <dbReference type="EMBL" id="MBB6039105.1"/>
    </source>
</evidence>
<reference evidence="2 3" key="1">
    <citation type="submission" date="2020-08" db="EMBL/GenBank/DDBJ databases">
        <title>Genomic Encyclopedia of Type Strains, Phase IV (KMG-IV): sequencing the most valuable type-strain genomes for metagenomic binning, comparative biology and taxonomic classification.</title>
        <authorList>
            <person name="Goeker M."/>
        </authorList>
    </citation>
    <scope>NUCLEOTIDE SEQUENCE [LARGE SCALE GENOMIC DNA]</scope>
    <source>
        <strain evidence="2 3">YIM 65646</strain>
    </source>
</reference>
<dbReference type="AlphaFoldDB" id="A0A841FS68"/>
<dbReference type="EMBL" id="JACHGT010000020">
    <property type="protein sequence ID" value="MBB6039105.1"/>
    <property type="molecule type" value="Genomic_DNA"/>
</dbReference>
<accession>A0A841FS68</accession>
<sequence>MTAELLPKRAARVRDHLDRFVGSGVVPGAGVVLAHRGEVQVVAVGTLAFEGAGATTPMAADTILRMGSMSKPFTAACAMTLVEDGTLRLDDPLDDLLPELADMRVLADPLGPLSDTVPAKRPVTLRGLLDSTFGTGMVMTASPIAEALGAVGRPEPDEWMRRLGTLPLVHQPGEAWLYDTAANVTGVLIARATGTSFGEALRERVFGPLGMKDSGFTVDPAELGRFATAYAKDDAPDGSPVVDDPPDGQWSRPQTFESGGGGLLSTGHDYLTFVMSLLSGEGVLSRASVELMTTDQLTPSQKKLSGFGPDYFDAMGWGFGMGVATGPNRSGHATGTYGWPGYYGTAWYTDPAEENTTIVLMQREHMGNQNLPVWDEFWAAVYGVG</sequence>
<dbReference type="Gene3D" id="3.40.710.10">
    <property type="entry name" value="DD-peptidase/beta-lactamase superfamily"/>
    <property type="match status" value="1"/>
</dbReference>
<gene>
    <name evidence="2" type="ORF">HNR73_006996</name>
</gene>
<dbReference type="Proteomes" id="UP000548476">
    <property type="component" value="Unassembled WGS sequence"/>
</dbReference>
<protein>
    <submittedName>
        <fullName evidence="2">CubicO group peptidase (Beta-lactamase class C family)</fullName>
    </submittedName>
</protein>
<keyword evidence="3" id="KW-1185">Reference proteome</keyword>
<proteinExistence type="predicted"/>
<dbReference type="PANTHER" id="PTHR43283">
    <property type="entry name" value="BETA-LACTAMASE-RELATED"/>
    <property type="match status" value="1"/>
</dbReference>
<name>A0A841FS68_9ACTN</name>
<organism evidence="2 3">
    <name type="scientific">Phytomonospora endophytica</name>
    <dbReference type="NCBI Taxonomy" id="714109"/>
    <lineage>
        <taxon>Bacteria</taxon>
        <taxon>Bacillati</taxon>
        <taxon>Actinomycetota</taxon>
        <taxon>Actinomycetes</taxon>
        <taxon>Micromonosporales</taxon>
        <taxon>Micromonosporaceae</taxon>
        <taxon>Phytomonospora</taxon>
    </lineage>
</organism>
<dbReference type="RefSeq" id="WP_184792203.1">
    <property type="nucleotide sequence ID" value="NZ_BONT01000026.1"/>
</dbReference>
<feature type="domain" description="Beta-lactamase-related" evidence="1">
    <location>
        <begin position="14"/>
        <end position="366"/>
    </location>
</feature>
<dbReference type="PANTHER" id="PTHR43283:SF3">
    <property type="entry name" value="BETA-LACTAMASE FAMILY PROTEIN (AFU_ORTHOLOGUE AFUA_5G07500)"/>
    <property type="match status" value="1"/>
</dbReference>
<comment type="caution">
    <text evidence="2">The sequence shown here is derived from an EMBL/GenBank/DDBJ whole genome shotgun (WGS) entry which is preliminary data.</text>
</comment>
<dbReference type="SUPFAM" id="SSF56601">
    <property type="entry name" value="beta-lactamase/transpeptidase-like"/>
    <property type="match status" value="1"/>
</dbReference>
<dbReference type="Pfam" id="PF00144">
    <property type="entry name" value="Beta-lactamase"/>
    <property type="match status" value="1"/>
</dbReference>
<evidence type="ECO:0000313" key="3">
    <source>
        <dbReference type="Proteomes" id="UP000548476"/>
    </source>
</evidence>
<dbReference type="InterPro" id="IPR012338">
    <property type="entry name" value="Beta-lactam/transpept-like"/>
</dbReference>
<dbReference type="InterPro" id="IPR050789">
    <property type="entry name" value="Diverse_Enzym_Activities"/>
</dbReference>
<evidence type="ECO:0000259" key="1">
    <source>
        <dbReference type="Pfam" id="PF00144"/>
    </source>
</evidence>
<dbReference type="InterPro" id="IPR001466">
    <property type="entry name" value="Beta-lactam-related"/>
</dbReference>